<dbReference type="STRING" id="1461322.OJ16_16540"/>
<organism evidence="2 3">
    <name type="scientific">Vibrio renipiscarius</name>
    <dbReference type="NCBI Taxonomy" id="1461322"/>
    <lineage>
        <taxon>Bacteria</taxon>
        <taxon>Pseudomonadati</taxon>
        <taxon>Pseudomonadota</taxon>
        <taxon>Gammaproteobacteria</taxon>
        <taxon>Vibrionales</taxon>
        <taxon>Vibrionaceae</taxon>
        <taxon>Vibrio</taxon>
    </lineage>
</organism>
<accession>A0A0C2NJ53</accession>
<keyword evidence="3" id="KW-1185">Reference proteome</keyword>
<evidence type="ECO:0000256" key="1">
    <source>
        <dbReference type="SAM" id="SignalP"/>
    </source>
</evidence>
<evidence type="ECO:0000313" key="3">
    <source>
        <dbReference type="Proteomes" id="UP000031672"/>
    </source>
</evidence>
<proteinExistence type="predicted"/>
<dbReference type="RefSeq" id="WP_040992339.1">
    <property type="nucleotide sequence ID" value="NZ_JBFRUC010000007.1"/>
</dbReference>
<evidence type="ECO:0000313" key="2">
    <source>
        <dbReference type="EMBL" id="KII76400.1"/>
    </source>
</evidence>
<dbReference type="EMBL" id="JTKH01000024">
    <property type="protein sequence ID" value="KII76400.1"/>
    <property type="molecule type" value="Genomic_DNA"/>
</dbReference>
<keyword evidence="1" id="KW-0732">Signal</keyword>
<reference evidence="2 3" key="1">
    <citation type="submission" date="2014-11" db="EMBL/GenBank/DDBJ databases">
        <title>Draft Genome Sequence of Vibrio piscirenalis strains CECT 8603T and CECT 8604, two marine Gammaproteobacterium isolated from cultured gilthead sea bream (Sparus aurata).</title>
        <authorList>
            <person name="Arahal D.R."/>
            <person name="Rodrigo-Torres L."/>
            <person name="Lucena T."/>
            <person name="Pujalte M.J."/>
        </authorList>
    </citation>
    <scope>NUCLEOTIDE SEQUENCE [LARGE SCALE GENOMIC DNA]</scope>
    <source>
        <strain evidence="2 3">DCR 1-4-2</strain>
    </source>
</reference>
<comment type="caution">
    <text evidence="2">The sequence shown here is derived from an EMBL/GenBank/DDBJ whole genome shotgun (WGS) entry which is preliminary data.</text>
</comment>
<feature type="signal peptide" evidence="1">
    <location>
        <begin position="1"/>
        <end position="18"/>
    </location>
</feature>
<name>A0A0C2NJ53_9VIBR</name>
<dbReference type="Proteomes" id="UP000031672">
    <property type="component" value="Unassembled WGS sequence"/>
</dbReference>
<feature type="chain" id="PRO_5009758799" evidence="1">
    <location>
        <begin position="19"/>
        <end position="109"/>
    </location>
</feature>
<dbReference type="AlphaFoldDB" id="A0A0C2NJ53"/>
<sequence>MRLALVAISMLFAVNAYADVLVLADDYELSNDVMDSSRGGQYTIDLDSVTASSEIVGLSSGNIANNTINGGNVIAAGALATSSGVTSVIQNTGNNVLIQNSMVVNLTLK</sequence>
<dbReference type="OrthoDB" id="5786382at2"/>
<gene>
    <name evidence="2" type="ORF">OJ16_16540</name>
</gene>
<accession>A0A0C2K7S4</accession>
<protein>
    <submittedName>
        <fullName evidence="2">Carbon storage regulator</fullName>
    </submittedName>
</protein>